<dbReference type="InterPro" id="IPR023346">
    <property type="entry name" value="Lysozyme-like_dom_sf"/>
</dbReference>
<evidence type="ECO:0000256" key="1">
    <source>
        <dbReference type="SAM" id="MobiDB-lite"/>
    </source>
</evidence>
<comment type="caution">
    <text evidence="3">The sequence shown here is derived from an EMBL/GenBank/DDBJ whole genome shotgun (WGS) entry which is preliminary data.</text>
</comment>
<organism evidence="3 4">
    <name type="scientific">Cryptosporangium japonicum</name>
    <dbReference type="NCBI Taxonomy" id="80872"/>
    <lineage>
        <taxon>Bacteria</taxon>
        <taxon>Bacillati</taxon>
        <taxon>Actinomycetota</taxon>
        <taxon>Actinomycetes</taxon>
        <taxon>Cryptosporangiales</taxon>
        <taxon>Cryptosporangiaceae</taxon>
        <taxon>Cryptosporangium</taxon>
    </lineage>
</organism>
<feature type="transmembrane region" description="Helical" evidence="2">
    <location>
        <begin position="152"/>
        <end position="175"/>
    </location>
</feature>
<protein>
    <recommendedName>
        <fullName evidence="5">Transglycosylase SLT domain-containing protein</fullName>
    </recommendedName>
</protein>
<dbReference type="Proteomes" id="UP001500967">
    <property type="component" value="Unassembled WGS sequence"/>
</dbReference>
<evidence type="ECO:0008006" key="5">
    <source>
        <dbReference type="Google" id="ProtNLM"/>
    </source>
</evidence>
<keyword evidence="2" id="KW-0472">Membrane</keyword>
<name>A0ABP3DL04_9ACTN</name>
<evidence type="ECO:0000313" key="3">
    <source>
        <dbReference type="EMBL" id="GAA0234140.1"/>
    </source>
</evidence>
<evidence type="ECO:0000256" key="2">
    <source>
        <dbReference type="SAM" id="Phobius"/>
    </source>
</evidence>
<sequence length="373" mass="38280">MLPAPRPAPDGDGTVPLRHVSATPGAGDGPRAYSPGDDRTAELSAAPVPPAYRPPAQRGPAEAATIPDAASAPTGWTQRPAPDRTAAAPGRGPDSPAAAGWSSGPAAPAEAPAGPGHPAAQPDPNRYGADAPVPEAPPSYPGQHRAPRPKYFALRIAAVVVLVFGAAVGVAFTVIGDSDPDTVQVADDLSPDDPAVSPTAGPEAATPSPTQPDPAEQQQAIDDARSRAEEKAADAQADAAAIADDAAEAREKRAKETGSTGAPVPTAPVDCETLSGNKNTGCALLSEFGFPTSEMTCLEQLWTKESGWNEKAENTSSGAYGIPQALPGNKMATVADDWRTNPATQIRWGLGYIKGRYQTPCGAWNYFQNNGSY</sequence>
<dbReference type="Gene3D" id="1.10.530.10">
    <property type="match status" value="1"/>
</dbReference>
<dbReference type="EMBL" id="BAAAGX010000007">
    <property type="protein sequence ID" value="GAA0234140.1"/>
    <property type="molecule type" value="Genomic_DNA"/>
</dbReference>
<feature type="compositionally biased region" description="Low complexity" evidence="1">
    <location>
        <begin position="92"/>
        <end position="124"/>
    </location>
</feature>
<dbReference type="SUPFAM" id="SSF53955">
    <property type="entry name" value="Lysozyme-like"/>
    <property type="match status" value="1"/>
</dbReference>
<feature type="region of interest" description="Disordered" evidence="1">
    <location>
        <begin position="183"/>
        <end position="269"/>
    </location>
</feature>
<feature type="compositionally biased region" description="Basic and acidic residues" evidence="1">
    <location>
        <begin position="247"/>
        <end position="256"/>
    </location>
</feature>
<gene>
    <name evidence="3" type="ORF">GCM10009539_19340</name>
</gene>
<feature type="compositionally biased region" description="Basic and acidic residues" evidence="1">
    <location>
        <begin position="222"/>
        <end position="233"/>
    </location>
</feature>
<keyword evidence="2" id="KW-0812">Transmembrane</keyword>
<feature type="compositionally biased region" description="Low complexity" evidence="1">
    <location>
        <begin position="234"/>
        <end position="244"/>
    </location>
</feature>
<proteinExistence type="predicted"/>
<dbReference type="RefSeq" id="WP_344648403.1">
    <property type="nucleotide sequence ID" value="NZ_BAAAGX010000007.1"/>
</dbReference>
<evidence type="ECO:0000313" key="4">
    <source>
        <dbReference type="Proteomes" id="UP001500967"/>
    </source>
</evidence>
<keyword evidence="2" id="KW-1133">Transmembrane helix</keyword>
<accession>A0ABP3DL04</accession>
<feature type="region of interest" description="Disordered" evidence="1">
    <location>
        <begin position="1"/>
        <end position="145"/>
    </location>
</feature>
<keyword evidence="4" id="KW-1185">Reference proteome</keyword>
<reference evidence="4" key="1">
    <citation type="journal article" date="2019" name="Int. J. Syst. Evol. Microbiol.">
        <title>The Global Catalogue of Microorganisms (GCM) 10K type strain sequencing project: providing services to taxonomists for standard genome sequencing and annotation.</title>
        <authorList>
            <consortium name="The Broad Institute Genomics Platform"/>
            <consortium name="The Broad Institute Genome Sequencing Center for Infectious Disease"/>
            <person name="Wu L."/>
            <person name="Ma J."/>
        </authorList>
    </citation>
    <scope>NUCLEOTIDE SEQUENCE [LARGE SCALE GENOMIC DNA]</scope>
    <source>
        <strain evidence="4">JCM 10425</strain>
    </source>
</reference>